<name>A0ABV5E6E4_9ACTN</name>
<feature type="transmembrane region" description="Helical" evidence="2">
    <location>
        <begin position="118"/>
        <end position="135"/>
    </location>
</feature>
<proteinExistence type="predicted"/>
<feature type="transmembrane region" description="Helical" evidence="2">
    <location>
        <begin position="65"/>
        <end position="89"/>
    </location>
</feature>
<keyword evidence="5" id="KW-1185">Reference proteome</keyword>
<keyword evidence="2" id="KW-0472">Membrane</keyword>
<organism evidence="4 5">
    <name type="scientific">Streptomyces broussonetiae</name>
    <dbReference type="NCBI Taxonomy" id="2686304"/>
    <lineage>
        <taxon>Bacteria</taxon>
        <taxon>Bacillati</taxon>
        <taxon>Actinomycetota</taxon>
        <taxon>Actinomycetes</taxon>
        <taxon>Kitasatosporales</taxon>
        <taxon>Streptomycetaceae</taxon>
        <taxon>Streptomyces</taxon>
    </lineage>
</organism>
<evidence type="ECO:0000313" key="4">
    <source>
        <dbReference type="EMBL" id="MFB8772394.1"/>
    </source>
</evidence>
<dbReference type="Proteomes" id="UP001585080">
    <property type="component" value="Unassembled WGS sequence"/>
</dbReference>
<keyword evidence="2" id="KW-1133">Transmembrane helix</keyword>
<evidence type="ECO:0000256" key="2">
    <source>
        <dbReference type="SAM" id="Phobius"/>
    </source>
</evidence>
<dbReference type="InterPro" id="IPR046672">
    <property type="entry name" value="DUF6542"/>
</dbReference>
<feature type="transmembrane region" description="Helical" evidence="2">
    <location>
        <begin position="141"/>
        <end position="172"/>
    </location>
</feature>
<protein>
    <submittedName>
        <fullName evidence="4">DUF6542 domain-containing protein</fullName>
    </submittedName>
</protein>
<feature type="transmembrane region" description="Helical" evidence="2">
    <location>
        <begin position="184"/>
        <end position="207"/>
    </location>
</feature>
<dbReference type="Pfam" id="PF20177">
    <property type="entry name" value="DUF6542"/>
    <property type="match status" value="1"/>
</dbReference>
<reference evidence="4 5" key="1">
    <citation type="submission" date="2024-01" db="EMBL/GenBank/DDBJ databases">
        <title>Genome mining of biosynthetic gene clusters to explore secondary metabolites of Streptomyces sp.</title>
        <authorList>
            <person name="Baig A."/>
            <person name="Ajitkumar Shintre N."/>
            <person name="Kumar H."/>
            <person name="Anbarasu A."/>
            <person name="Ramaiah S."/>
        </authorList>
    </citation>
    <scope>NUCLEOTIDE SEQUENCE [LARGE SCALE GENOMIC DNA]</scope>
    <source>
        <strain evidence="4 5">A57</strain>
    </source>
</reference>
<feature type="domain" description="DUF6542" evidence="3">
    <location>
        <begin position="64"/>
        <end position="178"/>
    </location>
</feature>
<evidence type="ECO:0000256" key="1">
    <source>
        <dbReference type="SAM" id="MobiDB-lite"/>
    </source>
</evidence>
<gene>
    <name evidence="4" type="ORF">VSS16_06555</name>
</gene>
<evidence type="ECO:0000313" key="5">
    <source>
        <dbReference type="Proteomes" id="UP001585080"/>
    </source>
</evidence>
<evidence type="ECO:0000259" key="3">
    <source>
        <dbReference type="Pfam" id="PF20177"/>
    </source>
</evidence>
<keyword evidence="2" id="KW-0812">Transmembrane</keyword>
<sequence>MEQHRTRPPQHGPRRGAHPTSLPPQKGRGGARPARPVRPARPGGRPPSGGAASAPAPRRMPNPRLTGLGCGLFCAAVMLVLGALTRVLFGGSPTVYGVLFLPVCLLSAVWVRRGDLTSAPVVVPIGFAAGLVFVADGGDGFSGWVVGLATALATEAGWLYGGTLVTGVIVTVRKVRLMRRRRRVAMAAGTAAVAGTAAAGAAAAAAVSRRGGAG</sequence>
<accession>A0ABV5E6E4</accession>
<feature type="transmembrane region" description="Helical" evidence="2">
    <location>
        <begin position="95"/>
        <end position="111"/>
    </location>
</feature>
<feature type="region of interest" description="Disordered" evidence="1">
    <location>
        <begin position="1"/>
        <end position="60"/>
    </location>
</feature>
<comment type="caution">
    <text evidence="4">The sequence shown here is derived from an EMBL/GenBank/DDBJ whole genome shotgun (WGS) entry which is preliminary data.</text>
</comment>
<feature type="compositionally biased region" description="Basic residues" evidence="1">
    <location>
        <begin position="1"/>
        <end position="17"/>
    </location>
</feature>
<feature type="compositionally biased region" description="Low complexity" evidence="1">
    <location>
        <begin position="40"/>
        <end position="59"/>
    </location>
</feature>
<dbReference type="EMBL" id="JAYMRP010000004">
    <property type="protein sequence ID" value="MFB8772394.1"/>
    <property type="molecule type" value="Genomic_DNA"/>
</dbReference>